<protein>
    <submittedName>
        <fullName evidence="2">Haloacid dehalogenase type II</fullName>
    </submittedName>
</protein>
<dbReference type="PANTHER" id="PTHR43316">
    <property type="entry name" value="HYDROLASE, HALOACID DELAHOGENASE-RELATED"/>
    <property type="match status" value="1"/>
</dbReference>
<dbReference type="SUPFAM" id="SSF56784">
    <property type="entry name" value="HAD-like"/>
    <property type="match status" value="1"/>
</dbReference>
<dbReference type="RefSeq" id="WP_190539235.1">
    <property type="nucleotide sequence ID" value="NZ_CAWPNO010000117.1"/>
</dbReference>
<dbReference type="InterPro" id="IPR006439">
    <property type="entry name" value="HAD-SF_hydro_IA"/>
</dbReference>
<comment type="caution">
    <text evidence="2">The sequence shown here is derived from an EMBL/GenBank/DDBJ whole genome shotgun (WGS) entry which is preliminary data.</text>
</comment>
<evidence type="ECO:0000313" key="3">
    <source>
        <dbReference type="Proteomes" id="UP000658514"/>
    </source>
</evidence>
<dbReference type="SFLD" id="SFLDS00003">
    <property type="entry name" value="Haloacid_Dehalogenase"/>
    <property type="match status" value="1"/>
</dbReference>
<name>A0ABR8A8U6_9CYAN</name>
<evidence type="ECO:0000313" key="2">
    <source>
        <dbReference type="EMBL" id="MBD2195187.1"/>
    </source>
</evidence>
<dbReference type="NCBIfam" id="TIGR01493">
    <property type="entry name" value="HAD-SF-IA-v2"/>
    <property type="match status" value="1"/>
</dbReference>
<dbReference type="InterPro" id="IPR036412">
    <property type="entry name" value="HAD-like_sf"/>
</dbReference>
<dbReference type="Pfam" id="PF00702">
    <property type="entry name" value="Hydrolase"/>
    <property type="match status" value="1"/>
</dbReference>
<sequence length="234" mass="26359">MIDFNQIQVLTFDCYGTLIDWESGILSAIKPIFSAKGHNLGEENILQLFAKFEAEIQQGEYLTYREVLKRVIQKFGEHFNFVVSTEELYALADSIRYWLPFPDTVKALKVLKQKYKLAIISNVDDHLFAFSAEYLEVEFDWIITAEQVKSYKPSLNNFTVAIERINLPKEQILHVAGSIYHDIVPAKSLGISTVWVNRRAGKEGAGASLPVVAQADLEVADLQTLAILSTGSED</sequence>
<dbReference type="InterPro" id="IPR051540">
    <property type="entry name" value="S-2-haloacid_dehalogenase"/>
</dbReference>
<gene>
    <name evidence="2" type="ORF">H6G24_06715</name>
</gene>
<dbReference type="SFLD" id="SFLDG01129">
    <property type="entry name" value="C1.5:_HAD__Beta-PGM__Phosphata"/>
    <property type="match status" value="1"/>
</dbReference>
<dbReference type="InterPro" id="IPR023214">
    <property type="entry name" value="HAD_sf"/>
</dbReference>
<proteinExistence type="predicted"/>
<dbReference type="Gene3D" id="1.10.150.750">
    <property type="match status" value="1"/>
</dbReference>
<dbReference type="CDD" id="cd02588">
    <property type="entry name" value="HAD_L2-DEX"/>
    <property type="match status" value="1"/>
</dbReference>
<dbReference type="Gene3D" id="3.40.50.1000">
    <property type="entry name" value="HAD superfamily/HAD-like"/>
    <property type="match status" value="1"/>
</dbReference>
<dbReference type="PRINTS" id="PR00413">
    <property type="entry name" value="HADHALOGNASE"/>
</dbReference>
<dbReference type="Proteomes" id="UP000658514">
    <property type="component" value="Unassembled WGS sequence"/>
</dbReference>
<accession>A0ABR8A8U6</accession>
<reference evidence="2 3" key="1">
    <citation type="journal article" date="2020" name="ISME J.">
        <title>Comparative genomics reveals insights into cyanobacterial evolution and habitat adaptation.</title>
        <authorList>
            <person name="Chen M.Y."/>
            <person name="Teng W.K."/>
            <person name="Zhao L."/>
            <person name="Hu C.X."/>
            <person name="Zhou Y.K."/>
            <person name="Han B.P."/>
            <person name="Song L.R."/>
            <person name="Shu W.S."/>
        </authorList>
    </citation>
    <scope>NUCLEOTIDE SEQUENCE [LARGE SCALE GENOMIC DNA]</scope>
    <source>
        <strain evidence="2 3">FACHB-288</strain>
    </source>
</reference>
<evidence type="ECO:0000256" key="1">
    <source>
        <dbReference type="ARBA" id="ARBA00022801"/>
    </source>
</evidence>
<keyword evidence="1" id="KW-0378">Hydrolase</keyword>
<dbReference type="PANTHER" id="PTHR43316:SF9">
    <property type="entry name" value="ACID DEHALOGENASE, PUTATIVE (AFU_ORTHOLOGUE AFUA_6G14460)-RELATED"/>
    <property type="match status" value="1"/>
</dbReference>
<dbReference type="EMBL" id="JACJQH010000008">
    <property type="protein sequence ID" value="MBD2195187.1"/>
    <property type="molecule type" value="Genomic_DNA"/>
</dbReference>
<organism evidence="2 3">
    <name type="scientific">Calothrix parietina FACHB-288</name>
    <dbReference type="NCBI Taxonomy" id="2692896"/>
    <lineage>
        <taxon>Bacteria</taxon>
        <taxon>Bacillati</taxon>
        <taxon>Cyanobacteriota</taxon>
        <taxon>Cyanophyceae</taxon>
        <taxon>Nostocales</taxon>
        <taxon>Calotrichaceae</taxon>
        <taxon>Calothrix</taxon>
    </lineage>
</organism>
<keyword evidence="3" id="KW-1185">Reference proteome</keyword>
<dbReference type="NCBIfam" id="TIGR01428">
    <property type="entry name" value="HAD_type_II"/>
    <property type="match status" value="1"/>
</dbReference>
<dbReference type="InterPro" id="IPR006328">
    <property type="entry name" value="2-HAD"/>
</dbReference>